<keyword evidence="8" id="KW-1185">Reference proteome</keyword>
<proteinExistence type="predicted"/>
<dbReference type="GO" id="GO:0046983">
    <property type="term" value="F:protein dimerization activity"/>
    <property type="evidence" value="ECO:0007669"/>
    <property type="project" value="InterPro"/>
</dbReference>
<evidence type="ECO:0000256" key="5">
    <source>
        <dbReference type="ARBA" id="ARBA00023242"/>
    </source>
</evidence>
<keyword evidence="3" id="KW-0238">DNA-binding</keyword>
<dbReference type="GO" id="GO:0000981">
    <property type="term" value="F:DNA-binding transcription factor activity, RNA polymerase II-specific"/>
    <property type="evidence" value="ECO:0007669"/>
    <property type="project" value="TreeGrafter"/>
</dbReference>
<dbReference type="KEGG" id="tpal:117644836"/>
<dbReference type="AlphaFoldDB" id="A0A6P8Z1C4"/>
<dbReference type="Pfam" id="PF00010">
    <property type="entry name" value="HLH"/>
    <property type="match status" value="1"/>
</dbReference>
<evidence type="ECO:0000256" key="3">
    <source>
        <dbReference type="ARBA" id="ARBA00023125"/>
    </source>
</evidence>
<keyword evidence="5" id="KW-0539">Nucleus</keyword>
<dbReference type="SMART" id="SM00353">
    <property type="entry name" value="HLH"/>
    <property type="match status" value="1"/>
</dbReference>
<dbReference type="GO" id="GO:0005634">
    <property type="term" value="C:nucleus"/>
    <property type="evidence" value="ECO:0007669"/>
    <property type="project" value="UniProtKB-SubCell"/>
</dbReference>
<keyword evidence="2" id="KW-0805">Transcription regulation</keyword>
<dbReference type="PANTHER" id="PTHR23349:SF42">
    <property type="entry name" value="BHLH DOMAIN-CONTAINING PROTEIN"/>
    <property type="match status" value="1"/>
</dbReference>
<accession>A0A6P8Z1C4</accession>
<feature type="region of interest" description="Disordered" evidence="6">
    <location>
        <begin position="1"/>
        <end position="39"/>
    </location>
</feature>
<dbReference type="Gene3D" id="4.10.280.10">
    <property type="entry name" value="Helix-loop-helix DNA-binding domain"/>
    <property type="match status" value="1"/>
</dbReference>
<dbReference type="GO" id="GO:0032502">
    <property type="term" value="P:developmental process"/>
    <property type="evidence" value="ECO:0007669"/>
    <property type="project" value="TreeGrafter"/>
</dbReference>
<dbReference type="PANTHER" id="PTHR23349">
    <property type="entry name" value="BASIC HELIX-LOOP-HELIX TRANSCRIPTION FACTOR, TWIST"/>
    <property type="match status" value="1"/>
</dbReference>
<protein>
    <submittedName>
        <fullName evidence="9">Transcription factor 15-like</fullName>
    </submittedName>
</protein>
<dbReference type="InParanoid" id="A0A6P8Z1C4"/>
<dbReference type="GeneID" id="117644836"/>
<feature type="domain" description="BHLH" evidence="7">
    <location>
        <begin position="24"/>
        <end position="76"/>
    </location>
</feature>
<evidence type="ECO:0000313" key="9">
    <source>
        <dbReference type="RefSeq" id="XP_034240377.1"/>
    </source>
</evidence>
<dbReference type="SUPFAM" id="SSF47459">
    <property type="entry name" value="HLH, helix-loop-helix DNA-binding domain"/>
    <property type="match status" value="1"/>
</dbReference>
<comment type="subcellular location">
    <subcellularLocation>
        <location evidence="1">Nucleus</location>
    </subcellularLocation>
</comment>
<organism evidence="9">
    <name type="scientific">Thrips palmi</name>
    <name type="common">Melon thrips</name>
    <dbReference type="NCBI Taxonomy" id="161013"/>
    <lineage>
        <taxon>Eukaryota</taxon>
        <taxon>Metazoa</taxon>
        <taxon>Ecdysozoa</taxon>
        <taxon>Arthropoda</taxon>
        <taxon>Hexapoda</taxon>
        <taxon>Insecta</taxon>
        <taxon>Pterygota</taxon>
        <taxon>Neoptera</taxon>
        <taxon>Paraneoptera</taxon>
        <taxon>Thysanoptera</taxon>
        <taxon>Terebrantia</taxon>
        <taxon>Thripoidea</taxon>
        <taxon>Thripidae</taxon>
        <taxon>Thrips</taxon>
    </lineage>
</organism>
<evidence type="ECO:0000256" key="6">
    <source>
        <dbReference type="SAM" id="MobiDB-lite"/>
    </source>
</evidence>
<keyword evidence="4" id="KW-0804">Transcription</keyword>
<dbReference type="InterPro" id="IPR050283">
    <property type="entry name" value="E-box_TF_Regulators"/>
</dbReference>
<evidence type="ECO:0000256" key="4">
    <source>
        <dbReference type="ARBA" id="ARBA00023163"/>
    </source>
</evidence>
<sequence length="112" mass="12307">MGSSSASSARKRPQQRHRDSADPSHRNQANARERDRTHSVNEAFCSLRALIPTEPEDRKLSKIETLRLATSYIAHLNTQLHLPGAVTCSAALASRSGIKICTFCLAAKPKLK</sequence>
<name>A0A6P8Z1C4_THRPL</name>
<dbReference type="RefSeq" id="XP_034240377.1">
    <property type="nucleotide sequence ID" value="XM_034384486.1"/>
</dbReference>
<reference evidence="9" key="1">
    <citation type="submission" date="2025-08" db="UniProtKB">
        <authorList>
            <consortium name="RefSeq"/>
        </authorList>
    </citation>
    <scope>IDENTIFICATION</scope>
    <source>
        <tissue evidence="9">Total insect</tissue>
    </source>
</reference>
<evidence type="ECO:0000256" key="1">
    <source>
        <dbReference type="ARBA" id="ARBA00004123"/>
    </source>
</evidence>
<evidence type="ECO:0000259" key="7">
    <source>
        <dbReference type="PROSITE" id="PS50888"/>
    </source>
</evidence>
<dbReference type="Proteomes" id="UP000515158">
    <property type="component" value="Unplaced"/>
</dbReference>
<dbReference type="InterPro" id="IPR011598">
    <property type="entry name" value="bHLH_dom"/>
</dbReference>
<gene>
    <name evidence="9" type="primary">LOC117644836</name>
</gene>
<dbReference type="FunFam" id="4.10.280.10:FF:000010">
    <property type="entry name" value="Scleraxis bHLH transcription factor"/>
    <property type="match status" value="1"/>
</dbReference>
<dbReference type="PROSITE" id="PS50888">
    <property type="entry name" value="BHLH"/>
    <property type="match status" value="1"/>
</dbReference>
<evidence type="ECO:0000313" key="8">
    <source>
        <dbReference type="Proteomes" id="UP000515158"/>
    </source>
</evidence>
<dbReference type="OrthoDB" id="6106870at2759"/>
<evidence type="ECO:0000256" key="2">
    <source>
        <dbReference type="ARBA" id="ARBA00023015"/>
    </source>
</evidence>
<dbReference type="InterPro" id="IPR036638">
    <property type="entry name" value="HLH_DNA-bd_sf"/>
</dbReference>
<feature type="compositionally biased region" description="Basic and acidic residues" evidence="6">
    <location>
        <begin position="16"/>
        <end position="39"/>
    </location>
</feature>
<dbReference type="FunCoup" id="A0A6P8Z1C4">
    <property type="interactions" value="29"/>
</dbReference>
<dbReference type="GO" id="GO:0000977">
    <property type="term" value="F:RNA polymerase II transcription regulatory region sequence-specific DNA binding"/>
    <property type="evidence" value="ECO:0007669"/>
    <property type="project" value="TreeGrafter"/>
</dbReference>